<dbReference type="AlphaFoldDB" id="A0A6N2VPX9"/>
<gene>
    <name evidence="1" type="ORF">ACLFYP115_02690</name>
</gene>
<reference evidence="1" key="1">
    <citation type="submission" date="2019-11" db="EMBL/GenBank/DDBJ databases">
        <authorList>
            <person name="Feng L."/>
        </authorList>
    </citation>
    <scope>NUCLEOTIDE SEQUENCE</scope>
    <source>
        <strain evidence="1">AcaccaeLFYP115</strain>
    </source>
</reference>
<sequence length="143" mass="15316">MFDSSSAKSGEDHTVNFKPEPGYYVGKVVVDGVGRDDLKDAGSIQFKGVASDHTIYIEFVKHDGSTAGKQFDISTSIGGGEGTISPSSKVEAGTNKEVQWNLKEGYEVSAVIIDGVTRDDLKEDKGKISFSGADRNHSYGSYL</sequence>
<accession>A0A6N2VPX9</accession>
<evidence type="ECO:0000313" key="1">
    <source>
        <dbReference type="EMBL" id="VYT32188.1"/>
    </source>
</evidence>
<proteinExistence type="predicted"/>
<name>A0A6N2VPX9_9FIRM</name>
<dbReference type="EMBL" id="CACRSQ010000007">
    <property type="protein sequence ID" value="VYT32188.1"/>
    <property type="molecule type" value="Genomic_DNA"/>
</dbReference>
<protein>
    <submittedName>
        <fullName evidence="1">Uncharacterized protein</fullName>
    </submittedName>
</protein>
<dbReference type="RefSeq" id="WP_006568688.1">
    <property type="nucleotide sequence ID" value="NZ_JAJCPP010000001.1"/>
</dbReference>
<organism evidence="1">
    <name type="scientific">Anaerostipes caccae</name>
    <dbReference type="NCBI Taxonomy" id="105841"/>
    <lineage>
        <taxon>Bacteria</taxon>
        <taxon>Bacillati</taxon>
        <taxon>Bacillota</taxon>
        <taxon>Clostridia</taxon>
        <taxon>Lachnospirales</taxon>
        <taxon>Lachnospiraceae</taxon>
        <taxon>Anaerostipes</taxon>
    </lineage>
</organism>